<keyword evidence="2" id="KW-0175">Coiled coil</keyword>
<dbReference type="FunCoup" id="A8WSG3">
    <property type="interactions" value="2932"/>
</dbReference>
<evidence type="ECO:0000256" key="1">
    <source>
        <dbReference type="ARBA" id="ARBA00006190"/>
    </source>
</evidence>
<dbReference type="Pfam" id="PF03357">
    <property type="entry name" value="Snf7"/>
    <property type="match status" value="1"/>
</dbReference>
<feature type="domain" description="CHMP7 winged helix" evidence="4">
    <location>
        <begin position="142"/>
        <end position="215"/>
    </location>
</feature>
<dbReference type="Proteomes" id="UP000008549">
    <property type="component" value="Unassembled WGS sequence"/>
</dbReference>
<dbReference type="Pfam" id="PF25239">
    <property type="entry name" value="WHD_CHMP7"/>
    <property type="match status" value="1"/>
</dbReference>
<dbReference type="GO" id="GO:0005771">
    <property type="term" value="C:multivesicular body"/>
    <property type="evidence" value="ECO:0000318"/>
    <property type="project" value="GO_Central"/>
</dbReference>
<proteinExistence type="inferred from homology"/>
<accession>A8WSG3</accession>
<name>A8WSG3_CAEBR</name>
<evidence type="ECO:0000259" key="4">
    <source>
        <dbReference type="Pfam" id="PF25239"/>
    </source>
</evidence>
<dbReference type="eggNOG" id="KOG2911">
    <property type="taxonomic scope" value="Eukaryota"/>
</dbReference>
<evidence type="ECO:0000313" key="7">
    <source>
        <dbReference type="WormBase" id="CBG03253"/>
    </source>
</evidence>
<evidence type="ECO:0000313" key="6">
    <source>
        <dbReference type="Proteomes" id="UP000008549"/>
    </source>
</evidence>
<dbReference type="Gene3D" id="6.10.140.1230">
    <property type="match status" value="1"/>
</dbReference>
<gene>
    <name evidence="7" type="primary">chmp-7</name>
    <name evidence="5 7" type="ORF">CBG03253</name>
    <name evidence="5" type="ORF">CBG_03253</name>
</gene>
<keyword evidence="6" id="KW-1185">Reference proteome</keyword>
<dbReference type="GO" id="GO:0000815">
    <property type="term" value="C:ESCRT III complex"/>
    <property type="evidence" value="ECO:0000318"/>
    <property type="project" value="GO_Central"/>
</dbReference>
<feature type="coiled-coil region" evidence="2">
    <location>
        <begin position="232"/>
        <end position="266"/>
    </location>
</feature>
<reference evidence="5 6" key="1">
    <citation type="journal article" date="2003" name="PLoS Biol.">
        <title>The genome sequence of Caenorhabditis briggsae: a platform for comparative genomics.</title>
        <authorList>
            <person name="Stein L.D."/>
            <person name="Bao Z."/>
            <person name="Blasiar D."/>
            <person name="Blumenthal T."/>
            <person name="Brent M.R."/>
            <person name="Chen N."/>
            <person name="Chinwalla A."/>
            <person name="Clarke L."/>
            <person name="Clee C."/>
            <person name="Coghlan A."/>
            <person name="Coulson A."/>
            <person name="D'Eustachio P."/>
            <person name="Fitch D.H."/>
            <person name="Fulton L.A."/>
            <person name="Fulton R.E."/>
            <person name="Griffiths-Jones S."/>
            <person name="Harris T.W."/>
            <person name="Hillier L.W."/>
            <person name="Kamath R."/>
            <person name="Kuwabara P.E."/>
            <person name="Mardis E.R."/>
            <person name="Marra M.A."/>
            <person name="Miner T.L."/>
            <person name="Minx P."/>
            <person name="Mullikin J.C."/>
            <person name="Plumb R.W."/>
            <person name="Rogers J."/>
            <person name="Schein J.E."/>
            <person name="Sohrmann M."/>
            <person name="Spieth J."/>
            <person name="Stajich J.E."/>
            <person name="Wei C."/>
            <person name="Willey D."/>
            <person name="Wilson R.K."/>
            <person name="Durbin R."/>
            <person name="Waterston R.H."/>
        </authorList>
    </citation>
    <scope>NUCLEOTIDE SEQUENCE [LARGE SCALE GENOMIC DNA]</scope>
    <source>
        <strain evidence="5 6">AF16</strain>
    </source>
</reference>
<dbReference type="GO" id="GO:0009898">
    <property type="term" value="C:cytoplasmic side of plasma membrane"/>
    <property type="evidence" value="ECO:0000318"/>
    <property type="project" value="GO_Central"/>
</dbReference>
<dbReference type="PANTHER" id="PTHR22761">
    <property type="entry name" value="CHARGED MULTIVESICULAR BODY PROTEIN"/>
    <property type="match status" value="1"/>
</dbReference>
<evidence type="ECO:0000313" key="5">
    <source>
        <dbReference type="EMBL" id="CAP23422.2"/>
    </source>
</evidence>
<dbReference type="WormBase" id="CBG03253">
    <property type="protein sequence ID" value="CBP06449"/>
    <property type="gene ID" value="WBGene00026147"/>
    <property type="gene designation" value="Cbr-chmp-7"/>
</dbReference>
<comment type="similarity">
    <text evidence="1">Belongs to the SNF7 family.</text>
</comment>
<organism evidence="5 6">
    <name type="scientific">Caenorhabditis briggsae</name>
    <dbReference type="NCBI Taxonomy" id="6238"/>
    <lineage>
        <taxon>Eukaryota</taxon>
        <taxon>Metazoa</taxon>
        <taxon>Ecdysozoa</taxon>
        <taxon>Nematoda</taxon>
        <taxon>Chromadorea</taxon>
        <taxon>Rhabditida</taxon>
        <taxon>Rhabditina</taxon>
        <taxon>Rhabditomorpha</taxon>
        <taxon>Rhabditoidea</taxon>
        <taxon>Rhabditidae</taxon>
        <taxon>Peloderinae</taxon>
        <taxon>Caenorhabditis</taxon>
    </lineage>
</organism>
<dbReference type="OMA" id="LQLQFMR"/>
<dbReference type="STRING" id="6238.A8WSG3"/>
<dbReference type="AlphaFoldDB" id="A8WSG3"/>
<evidence type="ECO:0000256" key="3">
    <source>
        <dbReference type="SAM" id="MobiDB-lite"/>
    </source>
</evidence>
<dbReference type="Pfam" id="PF25880">
    <property type="entry name" value="WHD_CHMP7_1st"/>
    <property type="match status" value="1"/>
</dbReference>
<dbReference type="HOGENOM" id="CLU_044768_1_0_1"/>
<reference evidence="5 6" key="2">
    <citation type="journal article" date="2011" name="PLoS Genet.">
        <title>Caenorhabditis briggsae recombinant inbred line genotypes reveal inter-strain incompatibility and the evolution of recombination.</title>
        <authorList>
            <person name="Ross J.A."/>
            <person name="Koboldt D.C."/>
            <person name="Staisch J.E."/>
            <person name="Chamberlin H.M."/>
            <person name="Gupta B.P."/>
            <person name="Miller R.D."/>
            <person name="Baird S.E."/>
            <person name="Haag E.S."/>
        </authorList>
    </citation>
    <scope>NUCLEOTIDE SEQUENCE [LARGE SCALE GENOMIC DNA]</scope>
    <source>
        <strain evidence="5 6">AF16</strain>
    </source>
</reference>
<protein>
    <submittedName>
        <fullName evidence="5">Protein CBG03253</fullName>
    </submittedName>
</protein>
<sequence length="425" mass="48714">MASYLPEEWVDDVKMNGLMSVMKVRISHEFQNTTIFQERIVNKADYDRKMRFWTDTIRSSCIGEKNAVFDILTLKKRFRRKDKIPASLNVVLDNLKKQGDVITVGEWRDRHSGWVGWGISKTRGWMFGGSSDYEQLLHLPTVKTLGQELLTIYNDELRSEVDCTGEVVTYKEMFERAKHIISTSETFDIVLDHLSDTGEVTVGNTKNGEKVLKFKDHGSEDPVKFTEADASVVDIRKAMTKLDREIQQLEQKVKKYDEQCRSCLRAGDKGRAQNFLRQKKRAEKDVADKDMQYQKLLTMLHQISAAKNNKDVLKAYQSGTAAFKATLARQGLSPDKIHETMDDVVNSIDEYREIEEAISSPFAGASSLNDTELERELDDLLSESKRDDSMHLPEAPTNRFGLFDKEVTPEEDQLEQRLAKLRQAV</sequence>
<dbReference type="GO" id="GO:0006900">
    <property type="term" value="P:vesicle budding from membrane"/>
    <property type="evidence" value="ECO:0000318"/>
    <property type="project" value="GO_Central"/>
</dbReference>
<dbReference type="EMBL" id="HE601438">
    <property type="protein sequence ID" value="CAP23422.2"/>
    <property type="molecule type" value="Genomic_DNA"/>
</dbReference>
<feature type="compositionally biased region" description="Basic and acidic residues" evidence="3">
    <location>
        <begin position="382"/>
        <end position="391"/>
    </location>
</feature>
<dbReference type="InParanoid" id="A8WSG3"/>
<dbReference type="GO" id="GO:0032511">
    <property type="term" value="P:late endosome to vacuole transport via multivesicular body sorting pathway"/>
    <property type="evidence" value="ECO:0000318"/>
    <property type="project" value="GO_Central"/>
</dbReference>
<dbReference type="InterPro" id="IPR005024">
    <property type="entry name" value="Snf7_fam"/>
</dbReference>
<feature type="region of interest" description="Disordered" evidence="3">
    <location>
        <begin position="382"/>
        <end position="405"/>
    </location>
</feature>
<dbReference type="InterPro" id="IPR057471">
    <property type="entry name" value="CHMP7_WHD"/>
</dbReference>
<dbReference type="PANTHER" id="PTHR22761:SF46">
    <property type="entry name" value="CHARGED MULTIVESICULAR BODY PROTEIN 7"/>
    <property type="match status" value="1"/>
</dbReference>
<evidence type="ECO:0000256" key="2">
    <source>
        <dbReference type="SAM" id="Coils"/>
    </source>
</evidence>